<dbReference type="GO" id="GO:0010792">
    <property type="term" value="P:DNA double-strand break processing involved in repair via single-strand annealing"/>
    <property type="evidence" value="ECO:0007669"/>
    <property type="project" value="TreeGrafter"/>
</dbReference>
<dbReference type="Proteomes" id="UP000606274">
    <property type="component" value="Unassembled WGS sequence"/>
</dbReference>
<dbReference type="InterPro" id="IPR052498">
    <property type="entry name" value="E3_ubiq-protein_ligase_RNF138"/>
</dbReference>
<protein>
    <recommendedName>
        <fullName evidence="2">Di19 zinc-binding domain-containing protein</fullName>
    </recommendedName>
</protein>
<comment type="caution">
    <text evidence="3">The sequence shown here is derived from an EMBL/GenBank/DDBJ whole genome shotgun (WGS) entry which is preliminary data.</text>
</comment>
<name>A0A8T0AFJ2_SILME</name>
<dbReference type="Pfam" id="PF05605">
    <property type="entry name" value="zf-Di19"/>
    <property type="match status" value="1"/>
</dbReference>
<sequence>MLAVYLGMLYDAASICKDRCFPQTTRTVSRNIQGLLNQLRASSARMARANTSTPNQASVESVPNTTAQDMRFAAVGALQRPVPRPRVRAQAPNPVSIQAPNPVSIQAPNPVSIQAPNPVSIQAPNPVSIQANPSAPSYLSLNDIYDMNLQPHIPVMDNSGNILRTYNCPYCQEGGLDDLDLRDHCNEHHINDRRQVVCPVCVSLPHGNPTYCSRDLLAILTSATNVYQSDDVNLQDAIMRSWQQK</sequence>
<evidence type="ECO:0000259" key="2">
    <source>
        <dbReference type="Pfam" id="PF05605"/>
    </source>
</evidence>
<dbReference type="GO" id="GO:0003697">
    <property type="term" value="F:single-stranded DNA binding"/>
    <property type="evidence" value="ECO:0007669"/>
    <property type="project" value="TreeGrafter"/>
</dbReference>
<dbReference type="AlphaFoldDB" id="A0A8T0AFJ2"/>
<dbReference type="EMBL" id="JABFDY010000023">
    <property type="protein sequence ID" value="KAF7690201.1"/>
    <property type="molecule type" value="Genomic_DNA"/>
</dbReference>
<dbReference type="GO" id="GO:0000724">
    <property type="term" value="P:double-strand break repair via homologous recombination"/>
    <property type="evidence" value="ECO:0007669"/>
    <property type="project" value="TreeGrafter"/>
</dbReference>
<dbReference type="GO" id="GO:0035861">
    <property type="term" value="C:site of double-strand break"/>
    <property type="evidence" value="ECO:0007669"/>
    <property type="project" value="TreeGrafter"/>
</dbReference>
<reference evidence="3" key="1">
    <citation type="submission" date="2020-08" db="EMBL/GenBank/DDBJ databases">
        <title>Chromosome-level assembly of Southern catfish (Silurus meridionalis) provides insights into visual adaptation to the nocturnal and benthic lifestyles.</title>
        <authorList>
            <person name="Zhang Y."/>
            <person name="Wang D."/>
            <person name="Peng Z."/>
        </authorList>
    </citation>
    <scope>NUCLEOTIDE SEQUENCE</scope>
    <source>
        <strain evidence="3">SWU-2019-XX</strain>
        <tissue evidence="3">Muscle</tissue>
    </source>
</reference>
<feature type="domain" description="Di19 zinc-binding" evidence="2">
    <location>
        <begin position="165"/>
        <end position="210"/>
    </location>
</feature>
<dbReference type="GO" id="GO:0005634">
    <property type="term" value="C:nucleus"/>
    <property type="evidence" value="ECO:0007669"/>
    <property type="project" value="TreeGrafter"/>
</dbReference>
<keyword evidence="4" id="KW-1185">Reference proteome</keyword>
<dbReference type="InterPro" id="IPR008598">
    <property type="entry name" value="Di19_Zn-bd"/>
</dbReference>
<evidence type="ECO:0000313" key="4">
    <source>
        <dbReference type="Proteomes" id="UP000606274"/>
    </source>
</evidence>
<evidence type="ECO:0000313" key="3">
    <source>
        <dbReference type="EMBL" id="KAF7690201.1"/>
    </source>
</evidence>
<dbReference type="PANTHER" id="PTHR46968">
    <property type="entry name" value="E3 UBIQUITIN-PROTEIN LIGASE RNF138"/>
    <property type="match status" value="1"/>
</dbReference>
<accession>A0A8T0AFJ2</accession>
<evidence type="ECO:0000256" key="1">
    <source>
        <dbReference type="ARBA" id="ARBA00022843"/>
    </source>
</evidence>
<keyword evidence="1" id="KW-0832">Ubl conjugation</keyword>
<dbReference type="PANTHER" id="PTHR46968:SF2">
    <property type="entry name" value="E3 UBIQUITIN-PROTEIN LIGASE RNF138"/>
    <property type="match status" value="1"/>
</dbReference>
<gene>
    <name evidence="3" type="ORF">HF521_012005</name>
</gene>
<proteinExistence type="predicted"/>
<dbReference type="GO" id="GO:0061630">
    <property type="term" value="F:ubiquitin protein ligase activity"/>
    <property type="evidence" value="ECO:0007669"/>
    <property type="project" value="TreeGrafter"/>
</dbReference>
<organism evidence="3 4">
    <name type="scientific">Silurus meridionalis</name>
    <name type="common">Southern catfish</name>
    <name type="synonym">Silurus soldatovi meridionalis</name>
    <dbReference type="NCBI Taxonomy" id="175797"/>
    <lineage>
        <taxon>Eukaryota</taxon>
        <taxon>Metazoa</taxon>
        <taxon>Chordata</taxon>
        <taxon>Craniata</taxon>
        <taxon>Vertebrata</taxon>
        <taxon>Euteleostomi</taxon>
        <taxon>Actinopterygii</taxon>
        <taxon>Neopterygii</taxon>
        <taxon>Teleostei</taxon>
        <taxon>Ostariophysi</taxon>
        <taxon>Siluriformes</taxon>
        <taxon>Siluridae</taxon>
        <taxon>Silurus</taxon>
    </lineage>
</organism>